<sequence>MWMQCIGKRWNNWCVKLITYTDIFIIVTKFLIDHTFNALGCAQHFQRNSQRMINHGDDRLLLLVKNKGCVLPTMQEFLKEICCEVVKLEIVKNEYYCLEKCPNKELLSGKRVLNLYNTIQLMRNEVYITPFPCDNAATGFGTWRKGRSSTIRQNSIKTTTECSTRSDCEQTRKEEEK</sequence>
<comment type="caution">
    <text evidence="1">The sequence shown here is derived from an EMBL/GenBank/DDBJ whole genome shotgun (WGS) entry which is preliminary data.</text>
</comment>
<evidence type="ECO:0000313" key="2">
    <source>
        <dbReference type="Proteomes" id="UP001054945"/>
    </source>
</evidence>
<evidence type="ECO:0000313" key="1">
    <source>
        <dbReference type="EMBL" id="GIY65145.1"/>
    </source>
</evidence>
<keyword evidence="2" id="KW-1185">Reference proteome</keyword>
<dbReference type="AlphaFoldDB" id="A0AAV4V6J2"/>
<dbReference type="Proteomes" id="UP001054945">
    <property type="component" value="Unassembled WGS sequence"/>
</dbReference>
<organism evidence="1 2">
    <name type="scientific">Caerostris extrusa</name>
    <name type="common">Bark spider</name>
    <name type="synonym">Caerostris bankana</name>
    <dbReference type="NCBI Taxonomy" id="172846"/>
    <lineage>
        <taxon>Eukaryota</taxon>
        <taxon>Metazoa</taxon>
        <taxon>Ecdysozoa</taxon>
        <taxon>Arthropoda</taxon>
        <taxon>Chelicerata</taxon>
        <taxon>Arachnida</taxon>
        <taxon>Araneae</taxon>
        <taxon>Araneomorphae</taxon>
        <taxon>Entelegynae</taxon>
        <taxon>Araneoidea</taxon>
        <taxon>Araneidae</taxon>
        <taxon>Caerostris</taxon>
    </lineage>
</organism>
<accession>A0AAV4V6J2</accession>
<protein>
    <submittedName>
        <fullName evidence="1">Uncharacterized protein</fullName>
    </submittedName>
</protein>
<proteinExistence type="predicted"/>
<name>A0AAV4V6J2_CAEEX</name>
<dbReference type="EMBL" id="BPLR01013967">
    <property type="protein sequence ID" value="GIY65145.1"/>
    <property type="molecule type" value="Genomic_DNA"/>
</dbReference>
<gene>
    <name evidence="1" type="ORF">CEXT_423421</name>
</gene>
<reference evidence="1 2" key="1">
    <citation type="submission" date="2021-06" db="EMBL/GenBank/DDBJ databases">
        <title>Caerostris extrusa draft genome.</title>
        <authorList>
            <person name="Kono N."/>
            <person name="Arakawa K."/>
        </authorList>
    </citation>
    <scope>NUCLEOTIDE SEQUENCE [LARGE SCALE GENOMIC DNA]</scope>
</reference>